<dbReference type="RefSeq" id="WP_268254186.1">
    <property type="nucleotide sequence ID" value="NZ_BNEC01000002.1"/>
</dbReference>
<dbReference type="CDD" id="cd07043">
    <property type="entry name" value="STAS_anti-anti-sigma_factors"/>
    <property type="match status" value="1"/>
</dbReference>
<dbReference type="PANTHER" id="PTHR33495:SF2">
    <property type="entry name" value="ANTI-SIGMA FACTOR ANTAGONIST TM_1081-RELATED"/>
    <property type="match status" value="1"/>
</dbReference>
<name>A0ABQ3SDC8_9ACTN</name>
<feature type="domain" description="STAS" evidence="1">
    <location>
        <begin position="17"/>
        <end position="134"/>
    </location>
</feature>
<protein>
    <recommendedName>
        <fullName evidence="1">STAS domain-containing protein</fullName>
    </recommendedName>
</protein>
<proteinExistence type="predicted"/>
<sequence length="201" mass="21046">MSERPERSHRPDRETEAIPGVDIFGRAAVVRPVGEIDIDTAPSLSRALAHALTFVATSRADRVVADCSHVTFCDSSGLNALIAARLRAVEAGATIHLANPAPQLQRLLQITGAAALFPREDPAWPGAATALQQAPGNTRTTGKRQRRTGTAAVHGGQQVPCCVTTTGPATSRLPRYTPLRTSGPCAVTATTDTTMACCSPS</sequence>
<accession>A0ABQ3SDC8</accession>
<dbReference type="EMBL" id="BNEC01000002">
    <property type="protein sequence ID" value="GHI66134.1"/>
    <property type="molecule type" value="Genomic_DNA"/>
</dbReference>
<dbReference type="Gene3D" id="3.30.750.24">
    <property type="entry name" value="STAS domain"/>
    <property type="match status" value="1"/>
</dbReference>
<gene>
    <name evidence="2" type="ORF">Snoj_00520</name>
</gene>
<evidence type="ECO:0000259" key="1">
    <source>
        <dbReference type="PROSITE" id="PS50801"/>
    </source>
</evidence>
<comment type="caution">
    <text evidence="2">The sequence shown here is derived from an EMBL/GenBank/DDBJ whole genome shotgun (WGS) entry which is preliminary data.</text>
</comment>
<reference evidence="3" key="1">
    <citation type="submission" date="2023-07" db="EMBL/GenBank/DDBJ databases">
        <title>Whole genome shotgun sequence of Streptomyces nojiriensis NBRC 13794.</title>
        <authorList>
            <person name="Komaki H."/>
            <person name="Tamura T."/>
        </authorList>
    </citation>
    <scope>NUCLEOTIDE SEQUENCE [LARGE SCALE GENOMIC DNA]</scope>
    <source>
        <strain evidence="3">NBRC 13794</strain>
    </source>
</reference>
<organism evidence="2 3">
    <name type="scientific">Streptomyces nojiriensis</name>
    <dbReference type="NCBI Taxonomy" id="66374"/>
    <lineage>
        <taxon>Bacteria</taxon>
        <taxon>Bacillati</taxon>
        <taxon>Actinomycetota</taxon>
        <taxon>Actinomycetes</taxon>
        <taxon>Kitasatosporales</taxon>
        <taxon>Streptomycetaceae</taxon>
        <taxon>Streptomyces</taxon>
    </lineage>
</organism>
<evidence type="ECO:0000313" key="3">
    <source>
        <dbReference type="Proteomes" id="UP000613974"/>
    </source>
</evidence>
<dbReference type="PANTHER" id="PTHR33495">
    <property type="entry name" value="ANTI-SIGMA FACTOR ANTAGONIST TM_1081-RELATED-RELATED"/>
    <property type="match status" value="1"/>
</dbReference>
<dbReference type="PROSITE" id="PS50801">
    <property type="entry name" value="STAS"/>
    <property type="match status" value="1"/>
</dbReference>
<evidence type="ECO:0000313" key="2">
    <source>
        <dbReference type="EMBL" id="GHI66134.1"/>
    </source>
</evidence>
<dbReference type="InterPro" id="IPR058548">
    <property type="entry name" value="MlaB-like_STAS"/>
</dbReference>
<dbReference type="InterPro" id="IPR036513">
    <property type="entry name" value="STAS_dom_sf"/>
</dbReference>
<dbReference type="InterPro" id="IPR002645">
    <property type="entry name" value="STAS_dom"/>
</dbReference>
<dbReference type="Proteomes" id="UP000613974">
    <property type="component" value="Unassembled WGS sequence"/>
</dbReference>
<dbReference type="Pfam" id="PF13466">
    <property type="entry name" value="STAS_2"/>
    <property type="match status" value="1"/>
</dbReference>
<dbReference type="SUPFAM" id="SSF52091">
    <property type="entry name" value="SpoIIaa-like"/>
    <property type="match status" value="1"/>
</dbReference>
<dbReference type="GeneID" id="95587020"/>
<keyword evidence="3" id="KW-1185">Reference proteome</keyword>